<evidence type="ECO:0000313" key="2">
    <source>
        <dbReference type="Proteomes" id="UP000828941"/>
    </source>
</evidence>
<gene>
    <name evidence="1" type="ORF">L6164_036487</name>
</gene>
<reference evidence="1 2" key="1">
    <citation type="journal article" date="2022" name="DNA Res.">
        <title>Chromosomal-level genome assembly of the orchid tree Bauhinia variegata (Leguminosae; Cercidoideae) supports the allotetraploid origin hypothesis of Bauhinia.</title>
        <authorList>
            <person name="Zhong Y."/>
            <person name="Chen Y."/>
            <person name="Zheng D."/>
            <person name="Pang J."/>
            <person name="Liu Y."/>
            <person name="Luo S."/>
            <person name="Meng S."/>
            <person name="Qian L."/>
            <person name="Wei D."/>
            <person name="Dai S."/>
            <person name="Zhou R."/>
        </authorList>
    </citation>
    <scope>NUCLEOTIDE SEQUENCE [LARGE SCALE GENOMIC DNA]</scope>
    <source>
        <strain evidence="1">BV-YZ2020</strain>
    </source>
</reference>
<comment type="caution">
    <text evidence="1">The sequence shown here is derived from an EMBL/GenBank/DDBJ whole genome shotgun (WGS) entry which is preliminary data.</text>
</comment>
<protein>
    <submittedName>
        <fullName evidence="1">Uncharacterized protein</fullName>
    </submittedName>
</protein>
<sequence>MPDFNCKRTVRSFCALLSTGVHAKKFHKVEELFREIPPKLSIDAESRSYTILIRAYCEMGSLDSACSMFDEMEKNEIEPTLFTFKALLEGFYKNNMYVKGEKLWTLMQSRGFAPDAQSYRMRLLGMVFSNQNSGAVKLIEEMALKGFKPDVDFFNALMKGFPLEGKLGEAKHWYEELLKRKCVPDETTYMTLIPFLCEKDNFDMAAQLCSVTLRDKPLIDASILKCVVDGLHGKGKVEEARKLVKLGRTKKLEIDLPLDL</sequence>
<dbReference type="Proteomes" id="UP000828941">
    <property type="component" value="Chromosome 14"/>
</dbReference>
<keyword evidence="2" id="KW-1185">Reference proteome</keyword>
<dbReference type="EMBL" id="CM039439">
    <property type="protein sequence ID" value="KAI4296537.1"/>
    <property type="molecule type" value="Genomic_DNA"/>
</dbReference>
<accession>A0ACB9KH86</accession>
<name>A0ACB9KH86_BAUVA</name>
<proteinExistence type="predicted"/>
<organism evidence="1 2">
    <name type="scientific">Bauhinia variegata</name>
    <name type="common">Purple orchid tree</name>
    <name type="synonym">Phanera variegata</name>
    <dbReference type="NCBI Taxonomy" id="167791"/>
    <lineage>
        <taxon>Eukaryota</taxon>
        <taxon>Viridiplantae</taxon>
        <taxon>Streptophyta</taxon>
        <taxon>Embryophyta</taxon>
        <taxon>Tracheophyta</taxon>
        <taxon>Spermatophyta</taxon>
        <taxon>Magnoliopsida</taxon>
        <taxon>eudicotyledons</taxon>
        <taxon>Gunneridae</taxon>
        <taxon>Pentapetalae</taxon>
        <taxon>rosids</taxon>
        <taxon>fabids</taxon>
        <taxon>Fabales</taxon>
        <taxon>Fabaceae</taxon>
        <taxon>Cercidoideae</taxon>
        <taxon>Cercideae</taxon>
        <taxon>Bauhiniinae</taxon>
        <taxon>Bauhinia</taxon>
    </lineage>
</organism>
<evidence type="ECO:0000313" key="1">
    <source>
        <dbReference type="EMBL" id="KAI4296537.1"/>
    </source>
</evidence>